<dbReference type="Proteomes" id="UP000070427">
    <property type="component" value="Unassembled WGS sequence"/>
</dbReference>
<dbReference type="OrthoDB" id="9779080at2"/>
<dbReference type="RefSeq" id="WP_083515135.1">
    <property type="nucleotide sequence ID" value="NZ_LOED01000021.1"/>
</dbReference>
<evidence type="ECO:0000313" key="3">
    <source>
        <dbReference type="EMBL" id="KXG76068.1"/>
    </source>
</evidence>
<dbReference type="STRING" id="520764.AN618_16550"/>
<reference evidence="3 4" key="1">
    <citation type="submission" date="2015-12" db="EMBL/GenBank/DDBJ databases">
        <title>Draft genome sequnece of Fervidicola ferrireducens strain Y170.</title>
        <authorList>
            <person name="Patel B.K."/>
        </authorList>
    </citation>
    <scope>NUCLEOTIDE SEQUENCE [LARGE SCALE GENOMIC DNA]</scope>
    <source>
        <strain evidence="3 4">Y170</strain>
    </source>
</reference>
<accession>A0A140L693</accession>
<dbReference type="AlphaFoldDB" id="A0A140L693"/>
<comment type="caution">
    <text evidence="3">The sequence shown here is derived from an EMBL/GenBank/DDBJ whole genome shotgun (WGS) entry which is preliminary data.</text>
</comment>
<feature type="transmembrane region" description="Helical" evidence="1">
    <location>
        <begin position="79"/>
        <end position="107"/>
    </location>
</feature>
<organism evidence="3 4">
    <name type="scientific">Fervidicola ferrireducens</name>
    <dbReference type="NCBI Taxonomy" id="520764"/>
    <lineage>
        <taxon>Bacteria</taxon>
        <taxon>Bacillati</taxon>
        <taxon>Bacillota</taxon>
        <taxon>Clostridia</taxon>
        <taxon>Thermosediminibacterales</taxon>
        <taxon>Thermosediminibacteraceae</taxon>
        <taxon>Fervidicola</taxon>
    </lineage>
</organism>
<dbReference type="EMBL" id="LOED01000021">
    <property type="protein sequence ID" value="KXG76068.1"/>
    <property type="molecule type" value="Genomic_DNA"/>
</dbReference>
<dbReference type="InterPro" id="IPR011642">
    <property type="entry name" value="Gate_dom"/>
</dbReference>
<dbReference type="InParanoid" id="A0A140L693"/>
<protein>
    <recommendedName>
        <fullName evidence="2">Nucleoside transporter/FeoB GTPase Gate domain-containing protein</fullName>
    </recommendedName>
</protein>
<sequence>MALQTGPITLDTLKRGLKSGIDVTWQLAKVMIPIYFIVTLLKHTPILGAIAQVFAPLMGFFGLPGEAALVLVLGNLVNLYAAIGAIVSLSLSLKEIAILAIMLSFCHSLPVETALAKKIGLSAISVIAVRMALAVLSGLAFNILL</sequence>
<feature type="transmembrane region" description="Helical" evidence="1">
    <location>
        <begin position="119"/>
        <end position="144"/>
    </location>
</feature>
<keyword evidence="1" id="KW-1133">Transmembrane helix</keyword>
<name>A0A140L693_9FIRM</name>
<dbReference type="Pfam" id="PF07670">
    <property type="entry name" value="Gate"/>
    <property type="match status" value="1"/>
</dbReference>
<evidence type="ECO:0000313" key="4">
    <source>
        <dbReference type="Proteomes" id="UP000070427"/>
    </source>
</evidence>
<keyword evidence="4" id="KW-1185">Reference proteome</keyword>
<keyword evidence="1" id="KW-0472">Membrane</keyword>
<proteinExistence type="predicted"/>
<evidence type="ECO:0000259" key="2">
    <source>
        <dbReference type="Pfam" id="PF07670"/>
    </source>
</evidence>
<feature type="domain" description="Nucleoside transporter/FeoB GTPase Gate" evidence="2">
    <location>
        <begin position="25"/>
        <end position="118"/>
    </location>
</feature>
<gene>
    <name evidence="3" type="ORF">AN618_16550</name>
</gene>
<evidence type="ECO:0000256" key="1">
    <source>
        <dbReference type="SAM" id="Phobius"/>
    </source>
</evidence>
<keyword evidence="1" id="KW-0812">Transmembrane</keyword>